<keyword evidence="2" id="KW-1185">Reference proteome</keyword>
<evidence type="ECO:0000313" key="2">
    <source>
        <dbReference type="Proteomes" id="UP001355206"/>
    </source>
</evidence>
<protein>
    <submittedName>
        <fullName evidence="1">Uncharacterized protein</fullName>
    </submittedName>
</protein>
<evidence type="ECO:0000313" key="1">
    <source>
        <dbReference type="EMBL" id="MEE7490659.1"/>
    </source>
</evidence>
<dbReference type="Proteomes" id="UP001355206">
    <property type="component" value="Unassembled WGS sequence"/>
</dbReference>
<accession>A0ABU7TLJ2</accession>
<proteinExistence type="predicted"/>
<reference evidence="1 2" key="1">
    <citation type="journal article" date="2012" name="Genet. Mol. Biol.">
        <title>Analysis of 16S rRNA and mxaF genes revealing insights into Methylobacterium niche-specific plant association.</title>
        <authorList>
            <person name="Dourado M.N."/>
            <person name="Andreote F.D."/>
            <person name="Dini-Andreote F."/>
            <person name="Conti R."/>
            <person name="Araujo J.M."/>
            <person name="Araujo W.L."/>
        </authorList>
    </citation>
    <scope>NUCLEOTIDE SEQUENCE [LARGE SCALE GENOMIC DNA]</scope>
    <source>
        <strain evidence="1 2">TC3-10</strain>
    </source>
</reference>
<name>A0ABU7TLJ2_9HYPH</name>
<gene>
    <name evidence="1" type="ORF">MOTC310_09300</name>
</gene>
<sequence>MADAHPDSDYTPRYGQVRARALDATGKPVGSFVALSASDFRRPERERPVIHTRIETTIDIKMTAGFLAPLMRTTCEMQLDQLAQLRKWLDGDLRSQRRQRRVCMSSLSSVASRRARPSASS</sequence>
<dbReference type="EMBL" id="MLCA01000002">
    <property type="protein sequence ID" value="MEE7490659.1"/>
    <property type="molecule type" value="Genomic_DNA"/>
</dbReference>
<comment type="caution">
    <text evidence="1">The sequence shown here is derived from an EMBL/GenBank/DDBJ whole genome shotgun (WGS) entry which is preliminary data.</text>
</comment>
<organism evidence="1 2">
    <name type="scientific">Methylobacterium oryzae</name>
    <dbReference type="NCBI Taxonomy" id="334852"/>
    <lineage>
        <taxon>Bacteria</taxon>
        <taxon>Pseudomonadati</taxon>
        <taxon>Pseudomonadota</taxon>
        <taxon>Alphaproteobacteria</taxon>
        <taxon>Hyphomicrobiales</taxon>
        <taxon>Methylobacteriaceae</taxon>
        <taxon>Methylobacterium</taxon>
    </lineage>
</organism>